<evidence type="ECO:0000313" key="5">
    <source>
        <dbReference type="EMBL" id="MBJ6361138.1"/>
    </source>
</evidence>
<comment type="caution">
    <text evidence="5">The sequence shown here is derived from an EMBL/GenBank/DDBJ whole genome shotgun (WGS) entry which is preliminary data.</text>
</comment>
<feature type="transmembrane region" description="Helical" evidence="3">
    <location>
        <begin position="104"/>
        <end position="122"/>
    </location>
</feature>
<keyword evidence="3" id="KW-1133">Transmembrane helix</keyword>
<evidence type="ECO:0000256" key="3">
    <source>
        <dbReference type="SAM" id="Phobius"/>
    </source>
</evidence>
<feature type="domain" description="Putative zinc-finger" evidence="4">
    <location>
        <begin position="3"/>
        <end position="36"/>
    </location>
</feature>
<dbReference type="EMBL" id="JAELUP010000020">
    <property type="protein sequence ID" value="MBJ6361138.1"/>
    <property type="molecule type" value="Genomic_DNA"/>
</dbReference>
<dbReference type="Proteomes" id="UP000640274">
    <property type="component" value="Unassembled WGS sequence"/>
</dbReference>
<dbReference type="Pfam" id="PF13490">
    <property type="entry name" value="zf-HC2"/>
    <property type="match status" value="1"/>
</dbReference>
<name>A0A934J6C8_9BACL</name>
<evidence type="ECO:0000256" key="1">
    <source>
        <dbReference type="ARBA" id="ARBA00024353"/>
    </source>
</evidence>
<proteinExistence type="inferred from homology"/>
<organism evidence="5 6">
    <name type="scientific">Paenibacillus roseus</name>
    <dbReference type="NCBI Taxonomy" id="2798579"/>
    <lineage>
        <taxon>Bacteria</taxon>
        <taxon>Bacillati</taxon>
        <taxon>Bacillota</taxon>
        <taxon>Bacilli</taxon>
        <taxon>Bacillales</taxon>
        <taxon>Paenibacillaceae</taxon>
        <taxon>Paenibacillus</taxon>
    </lineage>
</organism>
<accession>A0A934J6C8</accession>
<dbReference type="InterPro" id="IPR041916">
    <property type="entry name" value="Anti_sigma_zinc_sf"/>
</dbReference>
<comment type="similarity">
    <text evidence="1">Belongs to the zinc-associated anti-sigma factor (ZAS) superfamily. Anti-sigma-W factor family.</text>
</comment>
<keyword evidence="6" id="KW-1185">Reference proteome</keyword>
<dbReference type="RefSeq" id="WP_199018690.1">
    <property type="nucleotide sequence ID" value="NZ_JAELUP010000020.1"/>
</dbReference>
<dbReference type="InterPro" id="IPR027383">
    <property type="entry name" value="Znf_put"/>
</dbReference>
<dbReference type="Gene3D" id="1.10.10.1320">
    <property type="entry name" value="Anti-sigma factor, zinc-finger domain"/>
    <property type="match status" value="1"/>
</dbReference>
<keyword evidence="3" id="KW-0812">Transmembrane</keyword>
<reference evidence="5" key="1">
    <citation type="submission" date="2020-12" db="EMBL/GenBank/DDBJ databases">
        <authorList>
            <person name="Huq M.A."/>
        </authorList>
    </citation>
    <scope>NUCLEOTIDE SEQUENCE</scope>
    <source>
        <strain evidence="5">MAHUQ-46</strain>
    </source>
</reference>
<evidence type="ECO:0000256" key="2">
    <source>
        <dbReference type="ARBA" id="ARBA00024438"/>
    </source>
</evidence>
<protein>
    <recommendedName>
        <fullName evidence="2">Anti-sigma-W factor RsiW</fullName>
    </recommendedName>
</protein>
<keyword evidence="3" id="KW-0472">Membrane</keyword>
<sequence>MECNVAIVMIHDYLDDELPREDKIKLKEHMKICPSCEKRFEQLQRTEAFTHTAMISGLSESRGDGKGRSVQAVAALTSRIMQQMPPARKRKPGFVDWVRRHPGLTAAAVFLLVMLTSFFVMWDQGTELIVKGAGEDLQRIIIDGDTVIVPPGVQIHGDLTIENGTADIQGEVMGNLTVIDGSLKMASTAKIIGENREINQALDWLWYKVSKTVSGLAY</sequence>
<gene>
    <name evidence="5" type="ORF">JFN88_07410</name>
</gene>
<evidence type="ECO:0000313" key="6">
    <source>
        <dbReference type="Proteomes" id="UP000640274"/>
    </source>
</evidence>
<dbReference type="AlphaFoldDB" id="A0A934J6C8"/>
<evidence type="ECO:0000259" key="4">
    <source>
        <dbReference type="Pfam" id="PF13490"/>
    </source>
</evidence>